<dbReference type="InterPro" id="IPR007507">
    <property type="entry name" value="Glycos_transf_N"/>
</dbReference>
<name>A0A285GML3_9FIRM</name>
<evidence type="ECO:0000259" key="10">
    <source>
        <dbReference type="Pfam" id="PF04413"/>
    </source>
</evidence>
<proteinExistence type="inferred from homology"/>
<dbReference type="AlphaFoldDB" id="A0A285GML3"/>
<dbReference type="EC" id="2.4.99.12" evidence="2 9"/>
<feature type="active site" description="Proton acceptor" evidence="7">
    <location>
        <position position="67"/>
    </location>
</feature>
<evidence type="ECO:0000256" key="2">
    <source>
        <dbReference type="ARBA" id="ARBA00012621"/>
    </source>
</evidence>
<dbReference type="GO" id="GO:0005886">
    <property type="term" value="C:plasma membrane"/>
    <property type="evidence" value="ECO:0007669"/>
    <property type="project" value="UniProtKB-SubCell"/>
</dbReference>
<dbReference type="GO" id="GO:0009245">
    <property type="term" value="P:lipid A biosynthetic process"/>
    <property type="evidence" value="ECO:0007669"/>
    <property type="project" value="TreeGrafter"/>
</dbReference>
<dbReference type="Proteomes" id="UP000219573">
    <property type="component" value="Unassembled WGS sequence"/>
</dbReference>
<gene>
    <name evidence="11" type="ORF">SAMN06265827_108114</name>
</gene>
<feature type="domain" description="3-deoxy-D-manno-octulosonic-acid transferase N-terminal" evidence="10">
    <location>
        <begin position="37"/>
        <end position="218"/>
    </location>
</feature>
<dbReference type="RefSeq" id="WP_097017440.1">
    <property type="nucleotide sequence ID" value="NZ_OBDZ01000008.1"/>
</dbReference>
<dbReference type="InterPro" id="IPR038107">
    <property type="entry name" value="Glycos_transf_N_sf"/>
</dbReference>
<comment type="pathway">
    <text evidence="9">Bacterial outer membrane biogenesis; LPS core biosynthesis.</text>
</comment>
<dbReference type="PANTHER" id="PTHR42755:SF1">
    <property type="entry name" value="3-DEOXY-D-MANNO-OCTULOSONIC ACID TRANSFERASE, MITOCHONDRIAL-RELATED"/>
    <property type="match status" value="1"/>
</dbReference>
<keyword evidence="12" id="KW-1185">Reference proteome</keyword>
<dbReference type="PANTHER" id="PTHR42755">
    <property type="entry name" value="3-DEOXY-MANNO-OCTULOSONATE CYTIDYLYLTRANSFERASE"/>
    <property type="match status" value="1"/>
</dbReference>
<evidence type="ECO:0000256" key="3">
    <source>
        <dbReference type="ARBA" id="ARBA00019077"/>
    </source>
</evidence>
<feature type="site" description="Transition state stabilizer" evidence="8">
    <location>
        <position position="137"/>
    </location>
</feature>
<sequence length="438" mass="50075">MSLAYLIYNFLVIIILLLYSPALIYRILTNKEDISSLLERFGLLSKEKINNFRDEQVIWVHAASVGEAGAASPVVAELKQRFPEYKIIFSTMTNTGRDMAKKIIKEADDFIYIPFDFFMIVNKVVKAINPELVLIMETELWPNLIRYSKKQGAKVMLVSGRISDSSFKQYKYLGSLLKDMFSKIDILSMQSEKDMNRIIELGADKGKVCNNGNTKFDQEYGKVNSEVKEAIYQEFKLDSKQPIIVAGSTHDNEEEQLIPLYKELKTKFGDLILLLVPRYIERVEEIESLYKQEGINTIRRSRIKERDSARESVILVDTIGELAKLYGIADLVFVGGSLIERGGHNILEPAALGKLVFFGPHMFNFKDSTKLLLENRVGIQVSNVAELIEQMEYYLSNPDILEEQSRQAIEMINDNQGASWRNVELASRLLARRKELSK</sequence>
<evidence type="ECO:0000256" key="9">
    <source>
        <dbReference type="RuleBase" id="RU365103"/>
    </source>
</evidence>
<dbReference type="Pfam" id="PF04413">
    <property type="entry name" value="Glycos_transf_N"/>
    <property type="match status" value="1"/>
</dbReference>
<evidence type="ECO:0000256" key="4">
    <source>
        <dbReference type="ARBA" id="ARBA00022679"/>
    </source>
</evidence>
<dbReference type="FunFam" id="3.40.50.2000:FF:000032">
    <property type="entry name" value="3-deoxy-D-manno-octulosonic acid transferase"/>
    <property type="match status" value="1"/>
</dbReference>
<accession>A0A285GML3</accession>
<feature type="site" description="Transition state stabilizer" evidence="8">
    <location>
        <position position="215"/>
    </location>
</feature>
<comment type="function">
    <text evidence="9">Involved in lipopolysaccharide (LPS) biosynthesis. Catalyzes the transfer of 3-deoxy-D-manno-octulosonate (Kdo) residue(s) from CMP-Kdo to lipid IV(A), the tetraacyldisaccharide-1,4'-bisphosphate precursor of lipid A.</text>
</comment>
<keyword evidence="4 9" id="KW-0808">Transferase</keyword>
<evidence type="ECO:0000313" key="12">
    <source>
        <dbReference type="Proteomes" id="UP000219573"/>
    </source>
</evidence>
<evidence type="ECO:0000313" key="11">
    <source>
        <dbReference type="EMBL" id="SNY24444.1"/>
    </source>
</evidence>
<comment type="catalytic activity">
    <reaction evidence="6 9">
        <text>lipid IVA (E. coli) + CMP-3-deoxy-beta-D-manno-octulosonate = alpha-Kdo-(2-&gt;6)-lipid IVA (E. coli) + CMP + H(+)</text>
        <dbReference type="Rhea" id="RHEA:28066"/>
        <dbReference type="ChEBI" id="CHEBI:15378"/>
        <dbReference type="ChEBI" id="CHEBI:58603"/>
        <dbReference type="ChEBI" id="CHEBI:60364"/>
        <dbReference type="ChEBI" id="CHEBI:60377"/>
        <dbReference type="ChEBI" id="CHEBI:85987"/>
        <dbReference type="EC" id="2.4.99.12"/>
    </reaction>
</comment>
<dbReference type="Gene3D" id="3.40.50.11720">
    <property type="entry name" value="3-Deoxy-D-manno-octulosonic-acid transferase, N-terminal domain"/>
    <property type="match status" value="1"/>
</dbReference>
<reference evidence="12" key="1">
    <citation type="submission" date="2017-09" db="EMBL/GenBank/DDBJ databases">
        <authorList>
            <person name="Varghese N."/>
            <person name="Submissions S."/>
        </authorList>
    </citation>
    <scope>NUCLEOTIDE SEQUENCE [LARGE SCALE GENOMIC DNA]</scope>
    <source>
        <strain evidence="12">MSL47</strain>
    </source>
</reference>
<keyword evidence="9" id="KW-0812">Transmembrane</keyword>
<organism evidence="11 12">
    <name type="scientific">Orenia metallireducens</name>
    <dbReference type="NCBI Taxonomy" id="1413210"/>
    <lineage>
        <taxon>Bacteria</taxon>
        <taxon>Bacillati</taxon>
        <taxon>Bacillota</taxon>
        <taxon>Clostridia</taxon>
        <taxon>Halanaerobiales</taxon>
        <taxon>Halobacteroidaceae</taxon>
        <taxon>Orenia</taxon>
    </lineage>
</organism>
<protein>
    <recommendedName>
        <fullName evidence="3 9">3-deoxy-D-manno-octulosonic acid transferase</fullName>
        <shortName evidence="9">Kdo transferase</shortName>
        <ecNumber evidence="2 9">2.4.99.12</ecNumber>
    </recommendedName>
    <alternativeName>
        <fullName evidence="5 9">Lipid IV(A) 3-deoxy-D-manno-octulosonic acid transferase</fullName>
    </alternativeName>
</protein>
<keyword evidence="9" id="KW-1003">Cell membrane</keyword>
<dbReference type="STRING" id="1413210.U472_14765"/>
<dbReference type="SUPFAM" id="SSF53756">
    <property type="entry name" value="UDP-Glycosyltransferase/glycogen phosphorylase"/>
    <property type="match status" value="1"/>
</dbReference>
<comment type="similarity">
    <text evidence="1">Belongs to the glycosyltransferase group 1 family. Glycosyltransferase 30 subfamily.</text>
</comment>
<feature type="transmembrane region" description="Helical" evidence="9">
    <location>
        <begin position="6"/>
        <end position="28"/>
    </location>
</feature>
<evidence type="ECO:0000256" key="5">
    <source>
        <dbReference type="ARBA" id="ARBA00031445"/>
    </source>
</evidence>
<keyword evidence="9" id="KW-1133">Transmembrane helix</keyword>
<dbReference type="InterPro" id="IPR039901">
    <property type="entry name" value="Kdotransferase"/>
</dbReference>
<dbReference type="GO" id="GO:0043842">
    <property type="term" value="F:Kdo transferase activity"/>
    <property type="evidence" value="ECO:0007669"/>
    <property type="project" value="UniProtKB-EC"/>
</dbReference>
<dbReference type="UniPathway" id="UPA00958"/>
<dbReference type="EMBL" id="OBDZ01000008">
    <property type="protein sequence ID" value="SNY24444.1"/>
    <property type="molecule type" value="Genomic_DNA"/>
</dbReference>
<dbReference type="GO" id="GO:0009244">
    <property type="term" value="P:lipopolysaccharide core region biosynthetic process"/>
    <property type="evidence" value="ECO:0007669"/>
    <property type="project" value="UniProtKB-UniRule"/>
</dbReference>
<dbReference type="Gene3D" id="3.40.50.2000">
    <property type="entry name" value="Glycogen Phosphorylase B"/>
    <property type="match status" value="1"/>
</dbReference>
<evidence type="ECO:0000256" key="7">
    <source>
        <dbReference type="PIRSR" id="PIRSR639901-1"/>
    </source>
</evidence>
<evidence type="ECO:0000256" key="1">
    <source>
        <dbReference type="ARBA" id="ARBA00006380"/>
    </source>
</evidence>
<evidence type="ECO:0000256" key="6">
    <source>
        <dbReference type="ARBA" id="ARBA00049183"/>
    </source>
</evidence>
<keyword evidence="9" id="KW-0448">Lipopolysaccharide biosynthesis</keyword>
<evidence type="ECO:0000256" key="8">
    <source>
        <dbReference type="PIRSR" id="PIRSR639901-2"/>
    </source>
</evidence>
<comment type="subcellular location">
    <subcellularLocation>
        <location evidence="9">Cell membrane</location>
    </subcellularLocation>
</comment>
<keyword evidence="9" id="KW-0472">Membrane</keyword>